<organism evidence="3 4">
    <name type="scientific">Massilia aurea</name>
    <dbReference type="NCBI Taxonomy" id="373040"/>
    <lineage>
        <taxon>Bacteria</taxon>
        <taxon>Pseudomonadati</taxon>
        <taxon>Pseudomonadota</taxon>
        <taxon>Betaproteobacteria</taxon>
        <taxon>Burkholderiales</taxon>
        <taxon>Oxalobacteraceae</taxon>
        <taxon>Telluria group</taxon>
        <taxon>Massilia</taxon>
    </lineage>
</organism>
<feature type="transmembrane region" description="Helical" evidence="2">
    <location>
        <begin position="166"/>
        <end position="186"/>
    </location>
</feature>
<feature type="transmembrane region" description="Helical" evidence="2">
    <location>
        <begin position="815"/>
        <end position="833"/>
    </location>
</feature>
<feature type="transmembrane region" description="Helical" evidence="2">
    <location>
        <begin position="248"/>
        <end position="270"/>
    </location>
</feature>
<dbReference type="Pfam" id="PF10101">
    <property type="entry name" value="DUF2339"/>
    <property type="match status" value="1"/>
</dbReference>
<feature type="transmembrane region" description="Helical" evidence="2">
    <location>
        <begin position="548"/>
        <end position="570"/>
    </location>
</feature>
<name>A0A7X0CH15_9BURK</name>
<dbReference type="PANTHER" id="PTHR38434:SF1">
    <property type="entry name" value="BLL2549 PROTEIN"/>
    <property type="match status" value="1"/>
</dbReference>
<evidence type="ECO:0000313" key="4">
    <source>
        <dbReference type="Proteomes" id="UP000540787"/>
    </source>
</evidence>
<comment type="caution">
    <text evidence="3">The sequence shown here is derived from an EMBL/GenBank/DDBJ whole genome shotgun (WGS) entry which is preliminary data.</text>
</comment>
<feature type="transmembrane region" description="Helical" evidence="2">
    <location>
        <begin position="462"/>
        <end position="479"/>
    </location>
</feature>
<reference evidence="3 4" key="1">
    <citation type="submission" date="2020-08" db="EMBL/GenBank/DDBJ databases">
        <title>The Agave Microbiome: Exploring the role of microbial communities in plant adaptations to desert environments.</title>
        <authorList>
            <person name="Partida-Martinez L.P."/>
        </authorList>
    </citation>
    <scope>NUCLEOTIDE SEQUENCE [LARGE SCALE GENOMIC DNA]</scope>
    <source>
        <strain evidence="3 4">AT3.2</strain>
    </source>
</reference>
<feature type="transmembrane region" description="Helical" evidence="2">
    <location>
        <begin position="853"/>
        <end position="870"/>
    </location>
</feature>
<feature type="transmembrane region" description="Helical" evidence="2">
    <location>
        <begin position="299"/>
        <end position="317"/>
    </location>
</feature>
<feature type="transmembrane region" description="Helical" evidence="2">
    <location>
        <begin position="774"/>
        <end position="794"/>
    </location>
</feature>
<dbReference type="PANTHER" id="PTHR38434">
    <property type="entry name" value="BLL2549 PROTEIN"/>
    <property type="match status" value="1"/>
</dbReference>
<feature type="transmembrane region" description="Helical" evidence="2">
    <location>
        <begin position="715"/>
        <end position="736"/>
    </location>
</feature>
<evidence type="ECO:0000256" key="2">
    <source>
        <dbReference type="SAM" id="Phobius"/>
    </source>
</evidence>
<feature type="transmembrane region" description="Helical" evidence="2">
    <location>
        <begin position="745"/>
        <end position="768"/>
    </location>
</feature>
<feature type="transmembrane region" description="Helical" evidence="2">
    <location>
        <begin position="222"/>
        <end position="242"/>
    </location>
</feature>
<feature type="transmembrane region" description="Helical" evidence="2">
    <location>
        <begin position="890"/>
        <end position="908"/>
    </location>
</feature>
<feature type="region of interest" description="Disordered" evidence="1">
    <location>
        <begin position="105"/>
        <end position="147"/>
    </location>
</feature>
<feature type="transmembrane region" description="Helical" evidence="2">
    <location>
        <begin position="647"/>
        <end position="666"/>
    </location>
</feature>
<feature type="transmembrane region" description="Helical" evidence="2">
    <location>
        <begin position="1053"/>
        <end position="1070"/>
    </location>
</feature>
<keyword evidence="4" id="KW-1185">Reference proteome</keyword>
<feature type="transmembrane region" description="Helical" evidence="2">
    <location>
        <begin position="384"/>
        <end position="401"/>
    </location>
</feature>
<dbReference type="EMBL" id="JACHBX010000008">
    <property type="protein sequence ID" value="MBB6136589.1"/>
    <property type="molecule type" value="Genomic_DNA"/>
</dbReference>
<keyword evidence="2" id="KW-0812">Transmembrane</keyword>
<proteinExistence type="predicted"/>
<accession>A0A7X0CH15</accession>
<evidence type="ECO:0000313" key="3">
    <source>
        <dbReference type="EMBL" id="MBB6136589.1"/>
    </source>
</evidence>
<feature type="transmembrane region" description="Helical" evidence="2">
    <location>
        <begin position="407"/>
        <end position="430"/>
    </location>
</feature>
<feature type="transmembrane region" description="Helical" evidence="2">
    <location>
        <begin position="1024"/>
        <end position="1041"/>
    </location>
</feature>
<feature type="transmembrane region" description="Helical" evidence="2">
    <location>
        <begin position="6"/>
        <end position="24"/>
    </location>
</feature>
<feature type="transmembrane region" description="Helical" evidence="2">
    <location>
        <begin position="486"/>
        <end position="510"/>
    </location>
</feature>
<feature type="transmembrane region" description="Helical" evidence="2">
    <location>
        <begin position="198"/>
        <end position="215"/>
    </location>
</feature>
<feature type="transmembrane region" description="Helical" evidence="2">
    <location>
        <begin position="516"/>
        <end position="536"/>
    </location>
</feature>
<protein>
    <submittedName>
        <fullName evidence="3">Putative membrane protein</fullName>
    </submittedName>
</protein>
<feature type="transmembrane region" description="Helical" evidence="2">
    <location>
        <begin position="582"/>
        <end position="603"/>
    </location>
</feature>
<evidence type="ECO:0000256" key="1">
    <source>
        <dbReference type="SAM" id="MobiDB-lite"/>
    </source>
</evidence>
<dbReference type="InterPro" id="IPR019286">
    <property type="entry name" value="DUF2339_TM"/>
</dbReference>
<sequence length="1085" mass="118036">MREITTWVLIIAAYPFIAAWLVGLRRGYQINELEEQLVLLREKIQQLSPAPLETPTPRPADMAVYAVPTDDVEQVPPAVLPDSAHAQVQGEDAASASASAIADDAQTIHRSPQAKRGTPRRGRSRGSPIQHEEITPPLDADASTKAVSPPPRWLVAAKTWLITGNLVAKLGLVILFIGIAFLLKYVAATITIPIELRLAALVLADMGLLGWGWRLRSKHSGIGLPVQGTAIAILMLVIFSAFQRYALIPAGFAFALLVSLTVFTCLLAILQEAPWLAAFGITGGFACPLLLSTGQGNHIALFSYYAMLNVGVFALAFKRSWHQLNLLGFVFTFGVAGAWGGLQYTPDHYTSAQAFLILFFLCYSAIPFAFAGRTRTRLQDYVDVTLIMGTPLFTFGFQVGLVRDMPFGLAFSALGLGGFYLVAGTILWRAGKERWRTLVRTFAVLGTIFGTLTITFALDARWTSAAWALQGFGFVWFGLRHQRRAIWVCGLLLQAGAWASFMTALSHIHMAAALTANLWLGFLLLAAGAFAVALAFRQSDNSIDRQDLSSLAANTLANTALMFAVLWLLAGWLTEATLRFSGAILADWIVIGSMLTALLLYALSLRMVWTTARQLVLATQIAGAIGLAIATTPGLSWLSMVEPNDEMPLLGLVILAVAAFATSRSLQRAASGKEGSYLSPLLLLWSGIWWVCTLNVAAGRFVGYLPVTLGSVDSLWLALYVLGIAATSIACVRYAARFTWPDLRWFALVCWAALGIITLHSLALLYSMHALPDAALWIAWAVAWLGSEQAMLRWHTGGSFLNRTVLQLLHAVRTGGPWLALWPTGAILIDGWLATPTDSALILQGGWITDAAWSNYLPTWAMMLVLVGVLRRSMKGGWPTAPIADWYRSIAIPVGIMLTMLPIALWNLRHDGAMAPLPYLPLLNPLDLTTGFVLILWVSALRQLAARLALDQPILHTLRMTSVVTAWLWFNLMLLRSAAHYLGIDYRLADLAASQTVQALLSLAWGASAFVLMRISSRMVQRRIWWVGALLYGIVVGKLFLVDLASEGSMARVVSFVGVGLLLLLVGYLAPYPKAPQEASIAAPA</sequence>
<feature type="transmembrane region" description="Helical" evidence="2">
    <location>
        <begin position="437"/>
        <end position="456"/>
    </location>
</feature>
<dbReference type="RefSeq" id="WP_183558731.1">
    <property type="nucleotide sequence ID" value="NZ_JACHBX010000008.1"/>
</dbReference>
<feature type="transmembrane region" description="Helical" evidence="2">
    <location>
        <begin position="957"/>
        <end position="979"/>
    </location>
</feature>
<keyword evidence="2" id="KW-0472">Membrane</keyword>
<feature type="transmembrane region" description="Helical" evidence="2">
    <location>
        <begin position="324"/>
        <end position="342"/>
    </location>
</feature>
<feature type="transmembrane region" description="Helical" evidence="2">
    <location>
        <begin position="354"/>
        <end position="372"/>
    </location>
</feature>
<gene>
    <name evidence="3" type="ORF">HD842_004781</name>
</gene>
<feature type="transmembrane region" description="Helical" evidence="2">
    <location>
        <begin position="678"/>
        <end position="703"/>
    </location>
</feature>
<dbReference type="AlphaFoldDB" id="A0A7X0CH15"/>
<keyword evidence="2" id="KW-1133">Transmembrane helix</keyword>
<feature type="transmembrane region" description="Helical" evidence="2">
    <location>
        <begin position="928"/>
        <end position="945"/>
    </location>
</feature>
<feature type="transmembrane region" description="Helical" evidence="2">
    <location>
        <begin position="275"/>
        <end position="293"/>
    </location>
</feature>
<feature type="transmembrane region" description="Helical" evidence="2">
    <location>
        <begin position="991"/>
        <end position="1012"/>
    </location>
</feature>
<feature type="transmembrane region" description="Helical" evidence="2">
    <location>
        <begin position="615"/>
        <end position="635"/>
    </location>
</feature>
<dbReference type="Proteomes" id="UP000540787">
    <property type="component" value="Unassembled WGS sequence"/>
</dbReference>